<organism evidence="5 6">
    <name type="scientific">Clostridium beijerinckii</name>
    <name type="common">Clostridium MP</name>
    <dbReference type="NCBI Taxonomy" id="1520"/>
    <lineage>
        <taxon>Bacteria</taxon>
        <taxon>Bacillati</taxon>
        <taxon>Bacillota</taxon>
        <taxon>Clostridia</taxon>
        <taxon>Eubacteriales</taxon>
        <taxon>Clostridiaceae</taxon>
        <taxon>Clostridium</taxon>
    </lineage>
</organism>
<protein>
    <submittedName>
        <fullName evidence="5">Cell wall-binding protein</fullName>
    </submittedName>
</protein>
<keyword evidence="3" id="KW-0732">Signal</keyword>
<dbReference type="AlphaFoldDB" id="A0A0B5Q735"/>
<dbReference type="InterPro" id="IPR046878">
    <property type="entry name" value="Big_14"/>
</dbReference>
<feature type="repeat" description="Cell wall-binding" evidence="2">
    <location>
        <begin position="48"/>
        <end position="67"/>
    </location>
</feature>
<gene>
    <name evidence="5" type="ORF">LF65_01402</name>
</gene>
<evidence type="ECO:0000256" key="3">
    <source>
        <dbReference type="SAM" id="SignalP"/>
    </source>
</evidence>
<dbReference type="OrthoDB" id="1887381at2"/>
<name>A0A0B5Q735_CLOBE</name>
<sequence length="245" mass="27912">MNRKFIASIMSVFVGMSVGISNKVNAEINNGWINNNNGWSYYENGSVKTGWVNDKGNFYYLKDDGNMAVGWINVNNKWYYMSESGAMKTGWVQYKGAWYYLSQNGEMVSNDTVDGYYLGVDGSWVEKSSTNDVTEVNDESKNNITMKTEKTEYGLNTKEITVYITNNGKQSAYYGVEYAVEKFVDNKWSKVPFKEEQMFIEIAYNLEPGKTSSQVISLENFENLTAGKYRIVKFSGKCAAEFELK</sequence>
<dbReference type="Proteomes" id="UP000031866">
    <property type="component" value="Chromosome"/>
</dbReference>
<accession>A0A0B5Q735</accession>
<feature type="domain" description="Bacterial Ig-like" evidence="4">
    <location>
        <begin position="141"/>
        <end position="235"/>
    </location>
</feature>
<evidence type="ECO:0000256" key="1">
    <source>
        <dbReference type="ARBA" id="ARBA00022737"/>
    </source>
</evidence>
<dbReference type="EMBL" id="CP010086">
    <property type="protein sequence ID" value="AJG98014.1"/>
    <property type="molecule type" value="Genomic_DNA"/>
</dbReference>
<keyword evidence="1" id="KW-0677">Repeat</keyword>
<reference evidence="6" key="1">
    <citation type="submission" date="2014-12" db="EMBL/GenBank/DDBJ databases">
        <title>Genome sequence of Clostridium beijerinckii strain 59B.</title>
        <authorList>
            <person name="Little G.T."/>
            <person name="Minton N.P."/>
        </authorList>
    </citation>
    <scope>NUCLEOTIDE SEQUENCE [LARGE SCALE GENOMIC DNA]</scope>
    <source>
        <strain evidence="6">59B</strain>
    </source>
</reference>
<feature type="chain" id="PRO_5002105694" evidence="3">
    <location>
        <begin position="27"/>
        <end position="245"/>
    </location>
</feature>
<feature type="repeat" description="Cell wall-binding" evidence="2">
    <location>
        <begin position="88"/>
        <end position="107"/>
    </location>
</feature>
<evidence type="ECO:0000256" key="2">
    <source>
        <dbReference type="PROSITE-ProRule" id="PRU00591"/>
    </source>
</evidence>
<dbReference type="Gene3D" id="2.10.270.10">
    <property type="entry name" value="Cholin Binding"/>
    <property type="match status" value="1"/>
</dbReference>
<dbReference type="PROSITE" id="PS51170">
    <property type="entry name" value="CW"/>
    <property type="match status" value="3"/>
</dbReference>
<feature type="signal peptide" evidence="3">
    <location>
        <begin position="1"/>
        <end position="26"/>
    </location>
</feature>
<evidence type="ECO:0000259" key="4">
    <source>
        <dbReference type="Pfam" id="PF20251"/>
    </source>
</evidence>
<dbReference type="STRING" id="1520.LF65_01402"/>
<dbReference type="KEGG" id="cbei:LF65_01402"/>
<dbReference type="Pfam" id="PF19127">
    <property type="entry name" value="Choline_bind_3"/>
    <property type="match status" value="1"/>
</dbReference>
<evidence type="ECO:0000313" key="5">
    <source>
        <dbReference type="EMBL" id="AJG98014.1"/>
    </source>
</evidence>
<dbReference type="Pfam" id="PF20251">
    <property type="entry name" value="Big_14"/>
    <property type="match status" value="1"/>
</dbReference>
<dbReference type="Pfam" id="PF01473">
    <property type="entry name" value="Choline_bind_1"/>
    <property type="match status" value="1"/>
</dbReference>
<evidence type="ECO:0000313" key="6">
    <source>
        <dbReference type="Proteomes" id="UP000031866"/>
    </source>
</evidence>
<dbReference type="InterPro" id="IPR018337">
    <property type="entry name" value="Cell_wall/Cho-bd_repeat"/>
</dbReference>
<proteinExistence type="predicted"/>
<dbReference type="SUPFAM" id="SSF69360">
    <property type="entry name" value="Cell wall binding repeat"/>
    <property type="match status" value="1"/>
</dbReference>
<dbReference type="RefSeq" id="WP_017211566.1">
    <property type="nucleotide sequence ID" value="NZ_CP010086.2"/>
</dbReference>
<feature type="repeat" description="Cell wall-binding" evidence="2">
    <location>
        <begin position="68"/>
        <end position="87"/>
    </location>
</feature>